<keyword evidence="2" id="KW-0418">Kinase</keyword>
<name>A0ABV7L904_9PROT</name>
<dbReference type="InterPro" id="IPR016064">
    <property type="entry name" value="NAD/diacylglycerol_kinase_sf"/>
</dbReference>
<gene>
    <name evidence="2" type="ORF">ACFOGJ_27055</name>
</gene>
<dbReference type="Proteomes" id="UP001595528">
    <property type="component" value="Unassembled WGS sequence"/>
</dbReference>
<accession>A0ABV7L904</accession>
<dbReference type="RefSeq" id="WP_379906403.1">
    <property type="nucleotide sequence ID" value="NZ_JBHRTR010000054.1"/>
</dbReference>
<organism evidence="2 3">
    <name type="scientific">Marinibaculum pumilum</name>
    <dbReference type="NCBI Taxonomy" id="1766165"/>
    <lineage>
        <taxon>Bacteria</taxon>
        <taxon>Pseudomonadati</taxon>
        <taxon>Pseudomonadota</taxon>
        <taxon>Alphaproteobacteria</taxon>
        <taxon>Rhodospirillales</taxon>
        <taxon>Rhodospirillaceae</taxon>
        <taxon>Marinibaculum</taxon>
    </lineage>
</organism>
<dbReference type="Gene3D" id="2.60.200.40">
    <property type="match status" value="1"/>
</dbReference>
<dbReference type="EC" id="2.7.1.-" evidence="2"/>
<keyword evidence="2" id="KW-0808">Transferase</keyword>
<dbReference type="SMART" id="SM00046">
    <property type="entry name" value="DAGKc"/>
    <property type="match status" value="1"/>
</dbReference>
<protein>
    <submittedName>
        <fullName evidence="2">Diacylglycerol/lipid kinase family protein</fullName>
        <ecNumber evidence="2">2.7.1.-</ecNumber>
    </submittedName>
</protein>
<dbReference type="Pfam" id="PF00781">
    <property type="entry name" value="DAGK_cat"/>
    <property type="match status" value="1"/>
</dbReference>
<evidence type="ECO:0000313" key="2">
    <source>
        <dbReference type="EMBL" id="MFC3230934.1"/>
    </source>
</evidence>
<dbReference type="PANTHER" id="PTHR12358:SF106">
    <property type="entry name" value="LIPID KINASE YEGS"/>
    <property type="match status" value="1"/>
</dbReference>
<dbReference type="GO" id="GO:0016301">
    <property type="term" value="F:kinase activity"/>
    <property type="evidence" value="ECO:0007669"/>
    <property type="project" value="UniProtKB-KW"/>
</dbReference>
<evidence type="ECO:0000313" key="3">
    <source>
        <dbReference type="Proteomes" id="UP001595528"/>
    </source>
</evidence>
<dbReference type="InterPro" id="IPR017438">
    <property type="entry name" value="ATP-NAD_kinase_N"/>
</dbReference>
<comment type="caution">
    <text evidence="2">The sequence shown here is derived from an EMBL/GenBank/DDBJ whole genome shotgun (WGS) entry which is preliminary data.</text>
</comment>
<dbReference type="Gene3D" id="3.40.50.10330">
    <property type="entry name" value="Probable inorganic polyphosphate/atp-NAD kinase, domain 1"/>
    <property type="match status" value="1"/>
</dbReference>
<dbReference type="PANTHER" id="PTHR12358">
    <property type="entry name" value="SPHINGOSINE KINASE"/>
    <property type="match status" value="1"/>
</dbReference>
<feature type="domain" description="DAGKc" evidence="1">
    <location>
        <begin position="9"/>
        <end position="138"/>
    </location>
</feature>
<dbReference type="SUPFAM" id="SSF111331">
    <property type="entry name" value="NAD kinase/diacylglycerol kinase-like"/>
    <property type="match status" value="1"/>
</dbReference>
<dbReference type="EMBL" id="JBHRTR010000054">
    <property type="protein sequence ID" value="MFC3230934.1"/>
    <property type="molecule type" value="Genomic_DNA"/>
</dbReference>
<sequence>MHVPVPPGPDRLCILVIHNHAASWRRFERFSSVLGALATAGCEIVVRRTEGAGDPMRLARAADRQAFDLIAVAGGDGTINDAVNGLHAGSPPLGLIPLGTANVLAHEIGLGTGPDQIVSCLLAPRRLAVRPGVVNGRRFMMMAGIGFDAHAVRAIPKPVKRRLGKAA</sequence>
<dbReference type="PROSITE" id="PS50146">
    <property type="entry name" value="DAGK"/>
    <property type="match status" value="1"/>
</dbReference>
<dbReference type="InterPro" id="IPR050187">
    <property type="entry name" value="Lipid_Phosphate_FormReg"/>
</dbReference>
<keyword evidence="3" id="KW-1185">Reference proteome</keyword>
<reference evidence="3" key="1">
    <citation type="journal article" date="2019" name="Int. J. Syst. Evol. Microbiol.">
        <title>The Global Catalogue of Microorganisms (GCM) 10K type strain sequencing project: providing services to taxonomists for standard genome sequencing and annotation.</title>
        <authorList>
            <consortium name="The Broad Institute Genomics Platform"/>
            <consortium name="The Broad Institute Genome Sequencing Center for Infectious Disease"/>
            <person name="Wu L."/>
            <person name="Ma J."/>
        </authorList>
    </citation>
    <scope>NUCLEOTIDE SEQUENCE [LARGE SCALE GENOMIC DNA]</scope>
    <source>
        <strain evidence="3">KCTC 42964</strain>
    </source>
</reference>
<proteinExistence type="predicted"/>
<evidence type="ECO:0000259" key="1">
    <source>
        <dbReference type="PROSITE" id="PS50146"/>
    </source>
</evidence>
<dbReference type="InterPro" id="IPR001206">
    <property type="entry name" value="Diacylglycerol_kinase_cat_dom"/>
</dbReference>